<dbReference type="InterPro" id="IPR020046">
    <property type="entry name" value="5-3_exonucl_a-hlix_arch_N"/>
</dbReference>
<dbReference type="InterPro" id="IPR020045">
    <property type="entry name" value="DNA_polI_H3TH"/>
</dbReference>
<evidence type="ECO:0000313" key="7">
    <source>
        <dbReference type="EMBL" id="MFD1131303.1"/>
    </source>
</evidence>
<dbReference type="InterPro" id="IPR008918">
    <property type="entry name" value="HhH2"/>
</dbReference>
<dbReference type="PANTHER" id="PTHR42646">
    <property type="entry name" value="FLAP ENDONUCLEASE XNI"/>
    <property type="match status" value="1"/>
</dbReference>
<evidence type="ECO:0000256" key="1">
    <source>
        <dbReference type="ARBA" id="ARBA00022722"/>
    </source>
</evidence>
<comment type="function">
    <text evidence="4">5'-3' exonuclease acting preferentially on double-stranded DNA.</text>
</comment>
<evidence type="ECO:0000256" key="2">
    <source>
        <dbReference type="ARBA" id="ARBA00022801"/>
    </source>
</evidence>
<dbReference type="EMBL" id="JBHTKX010000008">
    <property type="protein sequence ID" value="MFD1131303.1"/>
    <property type="molecule type" value="Genomic_DNA"/>
</dbReference>
<dbReference type="PANTHER" id="PTHR42646:SF2">
    <property type="entry name" value="5'-3' EXONUCLEASE FAMILY PROTEIN"/>
    <property type="match status" value="1"/>
</dbReference>
<name>A0ABW3Q2D7_9BACL</name>
<keyword evidence="8" id="KW-1185">Reference proteome</keyword>
<dbReference type="InterPro" id="IPR002421">
    <property type="entry name" value="5-3_exonuclease"/>
</dbReference>
<accession>A0ABW3Q2D7</accession>
<dbReference type="RefSeq" id="WP_090727577.1">
    <property type="nucleotide sequence ID" value="NZ_JBHTKX010000008.1"/>
</dbReference>
<keyword evidence="2" id="KW-0378">Hydrolase</keyword>
<evidence type="ECO:0000256" key="3">
    <source>
        <dbReference type="ARBA" id="ARBA00023125"/>
    </source>
</evidence>
<dbReference type="SUPFAM" id="SSF88723">
    <property type="entry name" value="PIN domain-like"/>
    <property type="match status" value="1"/>
</dbReference>
<dbReference type="InterPro" id="IPR036279">
    <property type="entry name" value="5-3_exonuclease_C_sf"/>
</dbReference>
<dbReference type="Pfam" id="PF02739">
    <property type="entry name" value="5_3_exonuc_N"/>
    <property type="match status" value="1"/>
</dbReference>
<dbReference type="GO" id="GO:0004527">
    <property type="term" value="F:exonuclease activity"/>
    <property type="evidence" value="ECO:0007669"/>
    <property type="project" value="UniProtKB-KW"/>
</dbReference>
<gene>
    <name evidence="7" type="ORF">ACFQ3J_24590</name>
</gene>
<sequence>MIVNIGVLFSPVGTVSSTFTSLASLVKQIPSSAGKVTNVELDNFRFKVQLSDDIDGDQQFSVTQIGELFELSLAGLSSSTLRAALNDLANKLRSEQIRQGAILDVKTLKLKDMKLSVELDKSPFQVKTYSQSVKKAQVMNEKSVISKDIMRSNNRLLLVDASNLISACYFATAYGKEEKDLMKSSTGVYTNAIKALVDRFISIVRIYAPTHVAIAVDEKRELLLRREIYPEYKANRDGKEKPQSLIDQIKLSYELFDAMNLPQVKVDRMEADDVIGHFAKRFIAEERGDVIVLSNDKDLFQLLDGNVTQVLSQNVEMTRDAFLAKYDGLTPEQFADFKALCGEDSDNIPGVPGVGEKTATKLLKDFGTVEEVLLNTDSLKGKLKEKLEQFAEAAHMSKQLAMLYTDSSALQDINFDELVMKINKEGMRSVLEELEINISKISAA</sequence>
<reference evidence="8" key="1">
    <citation type="journal article" date="2019" name="Int. J. Syst. Evol. Microbiol.">
        <title>The Global Catalogue of Microorganisms (GCM) 10K type strain sequencing project: providing services to taxonomists for standard genome sequencing and annotation.</title>
        <authorList>
            <consortium name="The Broad Institute Genomics Platform"/>
            <consortium name="The Broad Institute Genome Sequencing Center for Infectious Disease"/>
            <person name="Wu L."/>
            <person name="Ma J."/>
        </authorList>
    </citation>
    <scope>NUCLEOTIDE SEQUENCE [LARGE SCALE GENOMIC DNA]</scope>
    <source>
        <strain evidence="8">CCUG 53519</strain>
    </source>
</reference>
<dbReference type="CDD" id="cd09859">
    <property type="entry name" value="PIN_53EXO"/>
    <property type="match status" value="1"/>
</dbReference>
<organism evidence="7 8">
    <name type="scientific">Paenibacillus provencensis</name>
    <dbReference type="NCBI Taxonomy" id="441151"/>
    <lineage>
        <taxon>Bacteria</taxon>
        <taxon>Bacillati</taxon>
        <taxon>Bacillota</taxon>
        <taxon>Bacilli</taxon>
        <taxon>Bacillales</taxon>
        <taxon>Paenibacillaceae</taxon>
        <taxon>Paenibacillus</taxon>
    </lineage>
</organism>
<dbReference type="SUPFAM" id="SSF47807">
    <property type="entry name" value="5' to 3' exonuclease, C-terminal subdomain"/>
    <property type="match status" value="1"/>
</dbReference>
<keyword evidence="1" id="KW-0540">Nuclease</keyword>
<dbReference type="InterPro" id="IPR038969">
    <property type="entry name" value="FEN"/>
</dbReference>
<dbReference type="Gene3D" id="3.40.50.1010">
    <property type="entry name" value="5'-nuclease"/>
    <property type="match status" value="1"/>
</dbReference>
<keyword evidence="7" id="KW-0269">Exonuclease</keyword>
<dbReference type="Proteomes" id="UP001597169">
    <property type="component" value="Unassembled WGS sequence"/>
</dbReference>
<dbReference type="SMART" id="SM00475">
    <property type="entry name" value="53EXOc"/>
    <property type="match status" value="1"/>
</dbReference>
<evidence type="ECO:0000256" key="5">
    <source>
        <dbReference type="ARBA" id="ARBA00050026"/>
    </source>
</evidence>
<protein>
    <recommendedName>
        <fullName evidence="5">5'-3' exonuclease</fullName>
    </recommendedName>
</protein>
<evidence type="ECO:0000256" key="4">
    <source>
        <dbReference type="ARBA" id="ARBA00049957"/>
    </source>
</evidence>
<evidence type="ECO:0000313" key="8">
    <source>
        <dbReference type="Proteomes" id="UP001597169"/>
    </source>
</evidence>
<dbReference type="CDD" id="cd09898">
    <property type="entry name" value="H3TH_53EXO"/>
    <property type="match status" value="1"/>
</dbReference>
<comment type="caution">
    <text evidence="7">The sequence shown here is derived from an EMBL/GenBank/DDBJ whole genome shotgun (WGS) entry which is preliminary data.</text>
</comment>
<proteinExistence type="predicted"/>
<evidence type="ECO:0000259" key="6">
    <source>
        <dbReference type="SMART" id="SM00475"/>
    </source>
</evidence>
<dbReference type="InterPro" id="IPR029060">
    <property type="entry name" value="PIN-like_dom_sf"/>
</dbReference>
<feature type="domain" description="5'-3' exonuclease" evidence="6">
    <location>
        <begin position="154"/>
        <end position="421"/>
    </location>
</feature>
<dbReference type="Pfam" id="PF01367">
    <property type="entry name" value="5_3_exonuc"/>
    <property type="match status" value="1"/>
</dbReference>
<dbReference type="Gene3D" id="1.10.150.20">
    <property type="entry name" value="5' to 3' exonuclease, C-terminal subdomain"/>
    <property type="match status" value="1"/>
</dbReference>
<dbReference type="SMART" id="SM00279">
    <property type="entry name" value="HhH2"/>
    <property type="match status" value="1"/>
</dbReference>
<keyword evidence="3" id="KW-0238">DNA-binding</keyword>